<protein>
    <submittedName>
        <fullName evidence="6">D-glycerate dehydrogenase</fullName>
    </submittedName>
</protein>
<dbReference type="SUPFAM" id="SSF51735">
    <property type="entry name" value="NAD(P)-binding Rossmann-fold domains"/>
    <property type="match status" value="1"/>
</dbReference>
<dbReference type="PROSITE" id="PS00065">
    <property type="entry name" value="D_2_HYDROXYACID_DH_1"/>
    <property type="match status" value="1"/>
</dbReference>
<dbReference type="PANTHER" id="PTHR10996:SF283">
    <property type="entry name" value="GLYOXYLATE_HYDROXYPYRUVATE REDUCTASE B"/>
    <property type="match status" value="1"/>
</dbReference>
<dbReference type="Pfam" id="PF02826">
    <property type="entry name" value="2-Hacid_dh_C"/>
    <property type="match status" value="1"/>
</dbReference>
<dbReference type="InterPro" id="IPR006139">
    <property type="entry name" value="D-isomer_2_OHA_DH_cat_dom"/>
</dbReference>
<feature type="domain" description="D-isomer specific 2-hydroxyacid dehydrogenase NAD-binding" evidence="5">
    <location>
        <begin position="111"/>
        <end position="289"/>
    </location>
</feature>
<evidence type="ECO:0000256" key="3">
    <source>
        <dbReference type="RuleBase" id="RU003719"/>
    </source>
</evidence>
<evidence type="ECO:0000259" key="5">
    <source>
        <dbReference type="Pfam" id="PF02826"/>
    </source>
</evidence>
<comment type="similarity">
    <text evidence="1 3">Belongs to the D-isomer specific 2-hydroxyacid dehydrogenase family.</text>
</comment>
<dbReference type="Proteomes" id="UP001649381">
    <property type="component" value="Unassembled WGS sequence"/>
</dbReference>
<dbReference type="PANTHER" id="PTHR10996">
    <property type="entry name" value="2-HYDROXYACID DEHYDROGENASE-RELATED"/>
    <property type="match status" value="1"/>
</dbReference>
<dbReference type="Pfam" id="PF00389">
    <property type="entry name" value="2-Hacid_dh"/>
    <property type="match status" value="1"/>
</dbReference>
<evidence type="ECO:0000256" key="1">
    <source>
        <dbReference type="ARBA" id="ARBA00005854"/>
    </source>
</evidence>
<sequence>MDNPYVFITRKVPAETIKAIREVADVKMWDHEDQPVPREVLLEEASYATGLFTMLTDQIDQELLDRAPHLKVVGNLAVGYDNINVEAATERGVTICNTPDVLTDTTADLTFALLMAAARRITEAERYIEEGKWVNWSPLLMAGQDVHHKTIGIVGMGRIGETVAKRATGFDMNIQYHNRTRSEKAEQELGASYVSFDELIETSDFVVNLTPLTDETKGMFNKDVFRKMKKTAIFVNAGRGGSVVEMDLVQAIENNQIAGAGLDVYEKEPIPEDHPLLQFPNVVCLPHIGSSSVETRMEMCRLTARNIRNVLNGDEPEAAVNRK</sequence>
<accession>A0ABS9H390</accession>
<dbReference type="CDD" id="cd05301">
    <property type="entry name" value="GDH"/>
    <property type="match status" value="1"/>
</dbReference>
<name>A0ABS9H390_9BACL</name>
<dbReference type="InterPro" id="IPR036291">
    <property type="entry name" value="NAD(P)-bd_dom_sf"/>
</dbReference>
<evidence type="ECO:0000259" key="4">
    <source>
        <dbReference type="Pfam" id="PF00389"/>
    </source>
</evidence>
<feature type="domain" description="D-isomer specific 2-hydroxyacid dehydrogenase catalytic" evidence="4">
    <location>
        <begin position="6"/>
        <end position="321"/>
    </location>
</feature>
<dbReference type="Gene3D" id="3.40.50.720">
    <property type="entry name" value="NAD(P)-binding Rossmann-like Domain"/>
    <property type="match status" value="2"/>
</dbReference>
<evidence type="ECO:0000313" key="6">
    <source>
        <dbReference type="EMBL" id="MCF6138536.1"/>
    </source>
</evidence>
<dbReference type="InterPro" id="IPR006140">
    <property type="entry name" value="D-isomer_DH_NAD-bd"/>
</dbReference>
<dbReference type="SUPFAM" id="SSF52283">
    <property type="entry name" value="Formate/glycerate dehydrogenase catalytic domain-like"/>
    <property type="match status" value="1"/>
</dbReference>
<evidence type="ECO:0000313" key="7">
    <source>
        <dbReference type="Proteomes" id="UP001649381"/>
    </source>
</evidence>
<gene>
    <name evidence="6" type="ORF">L2716_12435</name>
</gene>
<dbReference type="RefSeq" id="WP_236335456.1">
    <property type="nucleotide sequence ID" value="NZ_JAKIJS010000001.1"/>
</dbReference>
<dbReference type="InterPro" id="IPR029752">
    <property type="entry name" value="D-isomer_DH_CS1"/>
</dbReference>
<evidence type="ECO:0000256" key="2">
    <source>
        <dbReference type="ARBA" id="ARBA00023002"/>
    </source>
</evidence>
<keyword evidence="7" id="KW-1185">Reference proteome</keyword>
<keyword evidence="2 3" id="KW-0560">Oxidoreductase</keyword>
<proteinExistence type="inferred from homology"/>
<dbReference type="InterPro" id="IPR050223">
    <property type="entry name" value="D-isomer_2-hydroxyacid_DH"/>
</dbReference>
<dbReference type="EMBL" id="JAKIJS010000001">
    <property type="protein sequence ID" value="MCF6138536.1"/>
    <property type="molecule type" value="Genomic_DNA"/>
</dbReference>
<reference evidence="6 7" key="1">
    <citation type="submission" date="2022-01" db="EMBL/GenBank/DDBJ databases">
        <title>Alkalihalobacillus sp. EGI L200015, a novel bacterium isolated from a salt lake sediment.</title>
        <authorList>
            <person name="Gao L."/>
            <person name="Fang B.-Z."/>
            <person name="Li W.-J."/>
        </authorList>
    </citation>
    <scope>NUCLEOTIDE SEQUENCE [LARGE SCALE GENOMIC DNA]</scope>
    <source>
        <strain evidence="6 7">KCTC 12718</strain>
    </source>
</reference>
<comment type="caution">
    <text evidence="6">The sequence shown here is derived from an EMBL/GenBank/DDBJ whole genome shotgun (WGS) entry which is preliminary data.</text>
</comment>
<organism evidence="6 7">
    <name type="scientific">Pseudalkalibacillus berkeleyi</name>
    <dbReference type="NCBI Taxonomy" id="1069813"/>
    <lineage>
        <taxon>Bacteria</taxon>
        <taxon>Bacillati</taxon>
        <taxon>Bacillota</taxon>
        <taxon>Bacilli</taxon>
        <taxon>Bacillales</taxon>
        <taxon>Fictibacillaceae</taxon>
        <taxon>Pseudalkalibacillus</taxon>
    </lineage>
</organism>